<keyword evidence="4 6" id="KW-1133">Transmembrane helix</keyword>
<reference evidence="7 8" key="1">
    <citation type="submission" date="2022-08" db="EMBL/GenBank/DDBJ databases">
        <title>Polyphasic taxonomy analysis of Qipengyuania sp.RS5-5.</title>
        <authorList>
            <person name="Xamxidin M."/>
            <person name="Wu M."/>
        </authorList>
    </citation>
    <scope>NUCLEOTIDE SEQUENCE [LARGE SCALE GENOMIC DNA]</scope>
    <source>
        <strain evidence="7 8">RS5-5</strain>
    </source>
</reference>
<feature type="transmembrane region" description="Helical" evidence="6">
    <location>
        <begin position="6"/>
        <end position="30"/>
    </location>
</feature>
<evidence type="ECO:0000256" key="4">
    <source>
        <dbReference type="ARBA" id="ARBA00022989"/>
    </source>
</evidence>
<evidence type="ECO:0000256" key="6">
    <source>
        <dbReference type="SAM" id="Phobius"/>
    </source>
</evidence>
<dbReference type="PIRSF" id="PIRSF005859">
    <property type="entry name" value="PBR"/>
    <property type="match status" value="1"/>
</dbReference>
<protein>
    <submittedName>
        <fullName evidence="7">Tryptophan-rich sensory protein</fullName>
    </submittedName>
</protein>
<dbReference type="EMBL" id="JANKHH010000004">
    <property type="protein sequence ID" value="MCR2834095.1"/>
    <property type="molecule type" value="Genomic_DNA"/>
</dbReference>
<evidence type="ECO:0000256" key="1">
    <source>
        <dbReference type="ARBA" id="ARBA00004141"/>
    </source>
</evidence>
<gene>
    <name evidence="7" type="ORF">NSO95_09085</name>
</gene>
<keyword evidence="8" id="KW-1185">Reference proteome</keyword>
<evidence type="ECO:0000256" key="5">
    <source>
        <dbReference type="ARBA" id="ARBA00023136"/>
    </source>
</evidence>
<accession>A0ABT1XR04</accession>
<feature type="transmembrane region" description="Helical" evidence="6">
    <location>
        <begin position="127"/>
        <end position="146"/>
    </location>
</feature>
<evidence type="ECO:0000256" key="2">
    <source>
        <dbReference type="ARBA" id="ARBA00007524"/>
    </source>
</evidence>
<sequence>MTFQLAFAIAWAVILGLGGGLLTKIGVWYSELKKPSWQPPDWLFGPAWTIILGLGAWAFVLSWNGAADEGARQVLIGLYLVNAVFHFLWSPLFFTLRRPDWALVEVPFLWASVLALCVMLRDYSVLASWLIVPYLVWVSFAAILNWKIVRLNRPFSGQTG</sequence>
<dbReference type="CDD" id="cd15904">
    <property type="entry name" value="TSPO_MBR"/>
    <property type="match status" value="1"/>
</dbReference>
<dbReference type="InterPro" id="IPR004307">
    <property type="entry name" value="TspO_MBR"/>
</dbReference>
<evidence type="ECO:0000313" key="7">
    <source>
        <dbReference type="EMBL" id="MCR2834095.1"/>
    </source>
</evidence>
<feature type="transmembrane region" description="Helical" evidence="6">
    <location>
        <begin position="42"/>
        <end position="63"/>
    </location>
</feature>
<dbReference type="Proteomes" id="UP001206067">
    <property type="component" value="Unassembled WGS sequence"/>
</dbReference>
<dbReference type="Gene3D" id="1.20.1260.100">
    <property type="entry name" value="TspO/MBR protein"/>
    <property type="match status" value="1"/>
</dbReference>
<name>A0ABT1XR04_9SPHN</name>
<dbReference type="PANTHER" id="PTHR10057:SF0">
    <property type="entry name" value="TRANSLOCATOR PROTEIN"/>
    <property type="match status" value="1"/>
</dbReference>
<evidence type="ECO:0000256" key="3">
    <source>
        <dbReference type="ARBA" id="ARBA00022692"/>
    </source>
</evidence>
<proteinExistence type="inferred from homology"/>
<feature type="transmembrane region" description="Helical" evidence="6">
    <location>
        <begin position="101"/>
        <end position="121"/>
    </location>
</feature>
<comment type="caution">
    <text evidence="7">The sequence shown here is derived from an EMBL/GenBank/DDBJ whole genome shotgun (WGS) entry which is preliminary data.</text>
</comment>
<keyword evidence="3 6" id="KW-0812">Transmembrane</keyword>
<evidence type="ECO:0000313" key="8">
    <source>
        <dbReference type="Proteomes" id="UP001206067"/>
    </source>
</evidence>
<keyword evidence="5 6" id="KW-0472">Membrane</keyword>
<comment type="subcellular location">
    <subcellularLocation>
        <location evidence="1">Membrane</location>
        <topology evidence="1">Multi-pass membrane protein</topology>
    </subcellularLocation>
</comment>
<dbReference type="RefSeq" id="WP_257595882.1">
    <property type="nucleotide sequence ID" value="NZ_JANKHH010000004.1"/>
</dbReference>
<feature type="transmembrane region" description="Helical" evidence="6">
    <location>
        <begin position="75"/>
        <end position="94"/>
    </location>
</feature>
<organism evidence="7 8">
    <name type="scientific">Parerythrobacter lacustris</name>
    <dbReference type="NCBI Taxonomy" id="2969984"/>
    <lineage>
        <taxon>Bacteria</taxon>
        <taxon>Pseudomonadati</taxon>
        <taxon>Pseudomonadota</taxon>
        <taxon>Alphaproteobacteria</taxon>
        <taxon>Sphingomonadales</taxon>
        <taxon>Erythrobacteraceae</taxon>
        <taxon>Parerythrobacter</taxon>
    </lineage>
</organism>
<dbReference type="PANTHER" id="PTHR10057">
    <property type="entry name" value="PERIPHERAL-TYPE BENZODIAZEPINE RECEPTOR"/>
    <property type="match status" value="1"/>
</dbReference>
<comment type="similarity">
    <text evidence="2">Belongs to the TspO/BZRP family.</text>
</comment>
<dbReference type="Pfam" id="PF03073">
    <property type="entry name" value="TspO_MBR"/>
    <property type="match status" value="1"/>
</dbReference>
<dbReference type="InterPro" id="IPR038330">
    <property type="entry name" value="TspO/MBR-related_sf"/>
</dbReference>